<dbReference type="GO" id="GO:0015171">
    <property type="term" value="F:amino acid transmembrane transporter activity"/>
    <property type="evidence" value="ECO:0007669"/>
    <property type="project" value="TreeGrafter"/>
</dbReference>
<feature type="transmembrane region" description="Helical" evidence="6">
    <location>
        <begin position="73"/>
        <end position="91"/>
    </location>
</feature>
<evidence type="ECO:0000256" key="6">
    <source>
        <dbReference type="SAM" id="Phobius"/>
    </source>
</evidence>
<keyword evidence="4 6" id="KW-1133">Transmembrane helix</keyword>
<feature type="transmembrane region" description="Helical" evidence="6">
    <location>
        <begin position="187"/>
        <end position="207"/>
    </location>
</feature>
<dbReference type="GO" id="GO:0005886">
    <property type="term" value="C:plasma membrane"/>
    <property type="evidence" value="ECO:0007669"/>
    <property type="project" value="UniProtKB-SubCell"/>
</dbReference>
<dbReference type="PANTHER" id="PTHR30086:SF20">
    <property type="entry name" value="ARGININE EXPORTER PROTEIN ARGO-RELATED"/>
    <property type="match status" value="1"/>
</dbReference>
<evidence type="ECO:0000256" key="5">
    <source>
        <dbReference type="ARBA" id="ARBA00023136"/>
    </source>
</evidence>
<evidence type="ECO:0000256" key="2">
    <source>
        <dbReference type="ARBA" id="ARBA00022475"/>
    </source>
</evidence>
<comment type="subcellular location">
    <subcellularLocation>
        <location evidence="1">Cell membrane</location>
        <topology evidence="1">Multi-pass membrane protein</topology>
    </subcellularLocation>
</comment>
<evidence type="ECO:0000256" key="3">
    <source>
        <dbReference type="ARBA" id="ARBA00022692"/>
    </source>
</evidence>
<dbReference type="PANTHER" id="PTHR30086">
    <property type="entry name" value="ARGININE EXPORTER PROTEIN ARGO"/>
    <property type="match status" value="1"/>
</dbReference>
<dbReference type="InterPro" id="IPR001123">
    <property type="entry name" value="LeuE-type"/>
</dbReference>
<dbReference type="Pfam" id="PF01810">
    <property type="entry name" value="LysE"/>
    <property type="match status" value="1"/>
</dbReference>
<gene>
    <name evidence="7" type="ORF">SAMEA104719789_00671</name>
</gene>
<evidence type="ECO:0000256" key="4">
    <source>
        <dbReference type="ARBA" id="ARBA00022989"/>
    </source>
</evidence>
<keyword evidence="2" id="KW-1003">Cell membrane</keyword>
<accession>A0A383TXY0</accession>
<evidence type="ECO:0000313" key="7">
    <source>
        <dbReference type="EMBL" id="SZD71623.1"/>
    </source>
</evidence>
<keyword evidence="8" id="KW-1185">Reference proteome</keyword>
<evidence type="ECO:0000313" key="8">
    <source>
        <dbReference type="Proteomes" id="UP000262142"/>
    </source>
</evidence>
<keyword evidence="5 6" id="KW-0472">Membrane</keyword>
<feature type="transmembrane region" description="Helical" evidence="6">
    <location>
        <begin position="40"/>
        <end position="61"/>
    </location>
</feature>
<protein>
    <submittedName>
        <fullName evidence="7">Homoserine/Threonine efflux protein</fullName>
    </submittedName>
</protein>
<evidence type="ECO:0000256" key="1">
    <source>
        <dbReference type="ARBA" id="ARBA00004651"/>
    </source>
</evidence>
<proteinExistence type="predicted"/>
<name>A0A383TXY0_9FLAO</name>
<keyword evidence="3 6" id="KW-0812">Transmembrane</keyword>
<dbReference type="EMBL" id="UNSC01000002">
    <property type="protein sequence ID" value="SZD71623.1"/>
    <property type="molecule type" value="Genomic_DNA"/>
</dbReference>
<reference evidence="7 8" key="1">
    <citation type="submission" date="2018-09" db="EMBL/GenBank/DDBJ databases">
        <authorList>
            <consortium name="Pathogen Informatics"/>
        </authorList>
    </citation>
    <scope>NUCLEOTIDE SEQUENCE [LARGE SCALE GENOMIC DNA]</scope>
    <source>
        <strain evidence="7 8">OH-22767</strain>
    </source>
</reference>
<sequence length="231" mass="26181">MFEMILYAIMLGVSLSLILIGPAFFLLIETSLTKGWRSAIALDAGVIVADLICIAFAFFGSKDLIHYIETHRSLYIIGGFIIMIYGCYMFVSKPTLHINNEALVNKNYIKTFFNGFLMNILNIGIVIFWFVVVGWVILNYKKSYEIALFMGVALSVFFCIDLAKIFLARKFQRKMSDELVYKIRKALGVVLAIFGLVILLKGFISFAPADHIFFKKSQNIHNINTTSDENP</sequence>
<feature type="transmembrane region" description="Helical" evidence="6">
    <location>
        <begin position="112"/>
        <end position="138"/>
    </location>
</feature>
<dbReference type="Proteomes" id="UP000262142">
    <property type="component" value="Unassembled WGS sequence"/>
</dbReference>
<feature type="transmembrane region" description="Helical" evidence="6">
    <location>
        <begin position="144"/>
        <end position="167"/>
    </location>
</feature>
<feature type="transmembrane region" description="Helical" evidence="6">
    <location>
        <begin position="6"/>
        <end position="28"/>
    </location>
</feature>
<dbReference type="AlphaFoldDB" id="A0A383TXY0"/>
<organism evidence="7 8">
    <name type="scientific">Candidatus Ornithobacterium hominis</name>
    <dbReference type="NCBI Taxonomy" id="2497989"/>
    <lineage>
        <taxon>Bacteria</taxon>
        <taxon>Pseudomonadati</taxon>
        <taxon>Bacteroidota</taxon>
        <taxon>Flavobacteriia</taxon>
        <taxon>Flavobacteriales</taxon>
        <taxon>Weeksellaceae</taxon>
        <taxon>Ornithobacterium</taxon>
    </lineage>
</organism>